<reference evidence="11 12" key="1">
    <citation type="submission" date="2020-01" db="EMBL/GenBank/DDBJ databases">
        <title>Genomes of bacteria type strains.</title>
        <authorList>
            <person name="Chen J."/>
            <person name="Zhu S."/>
            <person name="Chen J."/>
        </authorList>
    </citation>
    <scope>NUCLEOTIDE SEQUENCE [LARGE SCALE GENOMIC DNA]</scope>
    <source>
        <strain evidence="11 12">KCTC 52919</strain>
    </source>
</reference>
<feature type="transmembrane region" description="Helical" evidence="9">
    <location>
        <begin position="21"/>
        <end position="40"/>
    </location>
</feature>
<feature type="transmembrane region" description="Helical" evidence="9">
    <location>
        <begin position="46"/>
        <end position="66"/>
    </location>
</feature>
<dbReference type="PANTHER" id="PTHR35011">
    <property type="entry name" value="2,3-DIKETO-L-GULONATE TRAP TRANSPORTER SMALL PERMEASE PROTEIN YIAM"/>
    <property type="match status" value="1"/>
</dbReference>
<dbReference type="Proteomes" id="UP000476332">
    <property type="component" value="Unassembled WGS sequence"/>
</dbReference>
<evidence type="ECO:0000313" key="12">
    <source>
        <dbReference type="Proteomes" id="UP000476332"/>
    </source>
</evidence>
<evidence type="ECO:0000256" key="9">
    <source>
        <dbReference type="RuleBase" id="RU369079"/>
    </source>
</evidence>
<evidence type="ECO:0000256" key="3">
    <source>
        <dbReference type="ARBA" id="ARBA00022475"/>
    </source>
</evidence>
<sequence>MTALIRGIQAVSLWSGRIAALLLLPLVFAMVYEVVSRYVFDAPTQWAFEVSYMMMGTIFLFGLSYALRNNAHVNVDFIHAHLPRRLVGMIDCIAFVAMTGLLVWLTMTLADGVIRTYRTGEGSGLSAWNPLVWPFRLIYALGFGLFALQMGGKVLEALLVILGRPLPPLSGDITVDEKAGAA</sequence>
<organism evidence="11 12">
    <name type="scientific">Aurantimonas aggregata</name>
    <dbReference type="NCBI Taxonomy" id="2047720"/>
    <lineage>
        <taxon>Bacteria</taxon>
        <taxon>Pseudomonadati</taxon>
        <taxon>Pseudomonadota</taxon>
        <taxon>Alphaproteobacteria</taxon>
        <taxon>Hyphomicrobiales</taxon>
        <taxon>Aurantimonadaceae</taxon>
        <taxon>Aurantimonas</taxon>
    </lineage>
</organism>
<feature type="transmembrane region" description="Helical" evidence="9">
    <location>
        <begin position="86"/>
        <end position="107"/>
    </location>
</feature>
<feature type="domain" description="Tripartite ATP-independent periplasmic transporters DctQ component" evidence="10">
    <location>
        <begin position="27"/>
        <end position="158"/>
    </location>
</feature>
<dbReference type="AlphaFoldDB" id="A0A6L9MJ97"/>
<evidence type="ECO:0000259" key="10">
    <source>
        <dbReference type="Pfam" id="PF04290"/>
    </source>
</evidence>
<evidence type="ECO:0000313" key="11">
    <source>
        <dbReference type="EMBL" id="NDV87903.1"/>
    </source>
</evidence>
<evidence type="ECO:0000256" key="6">
    <source>
        <dbReference type="ARBA" id="ARBA00022989"/>
    </source>
</evidence>
<evidence type="ECO:0000256" key="8">
    <source>
        <dbReference type="ARBA" id="ARBA00038436"/>
    </source>
</evidence>
<dbReference type="Pfam" id="PF04290">
    <property type="entry name" value="DctQ"/>
    <property type="match status" value="1"/>
</dbReference>
<protein>
    <recommendedName>
        <fullName evidence="9">TRAP transporter small permease protein</fullName>
    </recommendedName>
</protein>
<dbReference type="GO" id="GO:0022857">
    <property type="term" value="F:transmembrane transporter activity"/>
    <property type="evidence" value="ECO:0007669"/>
    <property type="project" value="UniProtKB-UniRule"/>
</dbReference>
<dbReference type="InterPro" id="IPR007387">
    <property type="entry name" value="TRAP_DctQ"/>
</dbReference>
<comment type="function">
    <text evidence="9">Part of the tripartite ATP-independent periplasmic (TRAP) transport system.</text>
</comment>
<keyword evidence="3" id="KW-1003">Cell membrane</keyword>
<dbReference type="InterPro" id="IPR055348">
    <property type="entry name" value="DctQ"/>
</dbReference>
<keyword evidence="6 9" id="KW-1133">Transmembrane helix</keyword>
<accession>A0A6L9MJ97</accession>
<feature type="transmembrane region" description="Helical" evidence="9">
    <location>
        <begin position="127"/>
        <end position="148"/>
    </location>
</feature>
<dbReference type="RefSeq" id="WP_163044732.1">
    <property type="nucleotide sequence ID" value="NZ_JAAAMJ010000011.1"/>
</dbReference>
<comment type="caution">
    <text evidence="11">The sequence shown here is derived from an EMBL/GenBank/DDBJ whole genome shotgun (WGS) entry which is preliminary data.</text>
</comment>
<keyword evidence="5 9" id="KW-0812">Transmembrane</keyword>
<keyword evidence="12" id="KW-1185">Reference proteome</keyword>
<dbReference type="EMBL" id="JAAAMJ010000011">
    <property type="protein sequence ID" value="NDV87903.1"/>
    <property type="molecule type" value="Genomic_DNA"/>
</dbReference>
<evidence type="ECO:0000256" key="4">
    <source>
        <dbReference type="ARBA" id="ARBA00022519"/>
    </source>
</evidence>
<evidence type="ECO:0000256" key="2">
    <source>
        <dbReference type="ARBA" id="ARBA00022448"/>
    </source>
</evidence>
<keyword evidence="4 9" id="KW-0997">Cell inner membrane</keyword>
<dbReference type="GO" id="GO:0005886">
    <property type="term" value="C:plasma membrane"/>
    <property type="evidence" value="ECO:0007669"/>
    <property type="project" value="UniProtKB-SubCell"/>
</dbReference>
<evidence type="ECO:0000256" key="5">
    <source>
        <dbReference type="ARBA" id="ARBA00022692"/>
    </source>
</evidence>
<evidence type="ECO:0000256" key="1">
    <source>
        <dbReference type="ARBA" id="ARBA00004429"/>
    </source>
</evidence>
<comment type="subcellular location">
    <subcellularLocation>
        <location evidence="1 9">Cell inner membrane</location>
        <topology evidence="1 9">Multi-pass membrane protein</topology>
    </subcellularLocation>
</comment>
<comment type="similarity">
    <text evidence="8 9">Belongs to the TRAP transporter small permease family.</text>
</comment>
<keyword evidence="7 9" id="KW-0472">Membrane</keyword>
<proteinExistence type="inferred from homology"/>
<keyword evidence="2 9" id="KW-0813">Transport</keyword>
<comment type="subunit">
    <text evidence="9">The complex comprises the extracytoplasmic solute receptor protein and the two transmembrane proteins.</text>
</comment>
<gene>
    <name evidence="11" type="ORF">GTW51_14450</name>
</gene>
<name>A0A6L9MJ97_9HYPH</name>
<evidence type="ECO:0000256" key="7">
    <source>
        <dbReference type="ARBA" id="ARBA00023136"/>
    </source>
</evidence>